<accession>A0A915DEJ6</accession>
<proteinExistence type="predicted"/>
<name>A0A915DEJ6_9BILA</name>
<evidence type="ECO:0000313" key="1">
    <source>
        <dbReference type="Proteomes" id="UP000887574"/>
    </source>
</evidence>
<dbReference type="AlphaFoldDB" id="A0A915DEJ6"/>
<keyword evidence="1" id="KW-1185">Reference proteome</keyword>
<sequence>MLIEVEEAVCFLSVVSSRQDSTAFVRFSETRQLKIWKLVVNVAGDSDKMINEAAAAAQVDASKIRVLWPKHLILELQAGLIRAINAETKAIKQVYPSKQQLVSVAISERNDLRRVAFVNHIAEERCQQRGSQRKNSDCESVGLPLMETAPSSKLFKTSSSTPHSTSRPLVLDRLSLNLIRVMLWVFGHHPFTTPSVLAYSKLLQTLNKLASLPEDGGANEIPVLSNAGGAHP</sequence>
<organism evidence="1 2">
    <name type="scientific">Ditylenchus dipsaci</name>
    <dbReference type="NCBI Taxonomy" id="166011"/>
    <lineage>
        <taxon>Eukaryota</taxon>
        <taxon>Metazoa</taxon>
        <taxon>Ecdysozoa</taxon>
        <taxon>Nematoda</taxon>
        <taxon>Chromadorea</taxon>
        <taxon>Rhabditida</taxon>
        <taxon>Tylenchina</taxon>
        <taxon>Tylenchomorpha</taxon>
        <taxon>Sphaerularioidea</taxon>
        <taxon>Anguinidae</taxon>
        <taxon>Anguininae</taxon>
        <taxon>Ditylenchus</taxon>
    </lineage>
</organism>
<reference evidence="2" key="1">
    <citation type="submission" date="2022-11" db="UniProtKB">
        <authorList>
            <consortium name="WormBaseParasite"/>
        </authorList>
    </citation>
    <scope>IDENTIFICATION</scope>
</reference>
<dbReference type="Proteomes" id="UP000887574">
    <property type="component" value="Unplaced"/>
</dbReference>
<dbReference type="WBParaSite" id="jg1860">
    <property type="protein sequence ID" value="jg1860"/>
    <property type="gene ID" value="jg1860"/>
</dbReference>
<evidence type="ECO:0000313" key="2">
    <source>
        <dbReference type="WBParaSite" id="jg1860"/>
    </source>
</evidence>
<protein>
    <submittedName>
        <fullName evidence="2">Uncharacterized protein</fullName>
    </submittedName>
</protein>